<name>T1AWM6_9ZZZZ</name>
<dbReference type="GO" id="GO:0003677">
    <property type="term" value="F:DNA binding"/>
    <property type="evidence" value="ECO:0007669"/>
    <property type="project" value="InterPro"/>
</dbReference>
<evidence type="ECO:0000313" key="2">
    <source>
        <dbReference type="EMBL" id="EQD61872.1"/>
    </source>
</evidence>
<dbReference type="Pfam" id="PF08463">
    <property type="entry name" value="EcoEI_R_C"/>
    <property type="match status" value="1"/>
</dbReference>
<dbReference type="EMBL" id="AUZY01004772">
    <property type="protein sequence ID" value="EQD61872.1"/>
    <property type="molecule type" value="Genomic_DNA"/>
</dbReference>
<reference evidence="2" key="2">
    <citation type="journal article" date="2014" name="ISME J.">
        <title>Microbial stratification in low pH oxic and suboxic macroscopic growths along an acid mine drainage.</title>
        <authorList>
            <person name="Mendez-Garcia C."/>
            <person name="Mesa V."/>
            <person name="Sprenger R.R."/>
            <person name="Richter M."/>
            <person name="Diez M.S."/>
            <person name="Solano J."/>
            <person name="Bargiela R."/>
            <person name="Golyshina O.V."/>
            <person name="Manteca A."/>
            <person name="Ramos J.L."/>
            <person name="Gallego J.R."/>
            <person name="Llorente I."/>
            <person name="Martins Dos Santos V.A."/>
            <person name="Jensen O.N."/>
            <person name="Pelaez A.I."/>
            <person name="Sanchez J."/>
            <person name="Ferrer M."/>
        </authorList>
    </citation>
    <scope>NUCLEOTIDE SEQUENCE</scope>
</reference>
<proteinExistence type="predicted"/>
<organism evidence="2">
    <name type="scientific">mine drainage metagenome</name>
    <dbReference type="NCBI Taxonomy" id="410659"/>
    <lineage>
        <taxon>unclassified sequences</taxon>
        <taxon>metagenomes</taxon>
        <taxon>ecological metagenomes</taxon>
    </lineage>
</organism>
<sequence length="87" mass="9397">LVGLDRQVAKEALAGFLNGKMLGANQIEFVNLIVDHLTEHGVMEAAMLYESPFTDLTPRGPEELFTSAQVDELVAAIDQVRQSAIAA</sequence>
<dbReference type="InterPro" id="IPR013670">
    <property type="entry name" value="EcoEI_R_C_dom"/>
</dbReference>
<dbReference type="GO" id="GO:0006304">
    <property type="term" value="P:DNA modification"/>
    <property type="evidence" value="ECO:0007669"/>
    <property type="project" value="InterPro"/>
</dbReference>
<gene>
    <name evidence="2" type="ORF">B1B_07493</name>
</gene>
<feature type="domain" description="EcoEI R protein C-terminal" evidence="1">
    <location>
        <begin position="5"/>
        <end position="80"/>
    </location>
</feature>
<accession>T1AWM6</accession>
<dbReference type="AlphaFoldDB" id="T1AWM6"/>
<protein>
    <submittedName>
        <fullName evidence="2">Type III restriction protein res subunit</fullName>
    </submittedName>
</protein>
<dbReference type="GO" id="GO:0003824">
    <property type="term" value="F:catalytic activity"/>
    <property type="evidence" value="ECO:0007669"/>
    <property type="project" value="InterPro"/>
</dbReference>
<evidence type="ECO:0000259" key="1">
    <source>
        <dbReference type="Pfam" id="PF08463"/>
    </source>
</evidence>
<comment type="caution">
    <text evidence="2">The sequence shown here is derived from an EMBL/GenBank/DDBJ whole genome shotgun (WGS) entry which is preliminary data.</text>
</comment>
<feature type="non-terminal residue" evidence="2">
    <location>
        <position position="1"/>
    </location>
</feature>
<reference evidence="2" key="1">
    <citation type="submission" date="2013-08" db="EMBL/GenBank/DDBJ databases">
        <authorList>
            <person name="Mendez C."/>
            <person name="Richter M."/>
            <person name="Ferrer M."/>
            <person name="Sanchez J."/>
        </authorList>
    </citation>
    <scope>NUCLEOTIDE SEQUENCE</scope>
</reference>